<sequence>MSNVSKSTRYVHQFNLLAIDDLITKGGGVKKKTFPKSTTKRILRNSKEPKTKGEDGTGQGRTDWQDAEEGCRVRGGLYKGDLGCYYWNEEVHSHHCSPTPTHDGGVPGKGETIFLRCREVAIFFEVVDW</sequence>
<evidence type="ECO:0000313" key="2">
    <source>
        <dbReference type="Proteomes" id="UP001055811"/>
    </source>
</evidence>
<reference evidence="1 2" key="2">
    <citation type="journal article" date="2022" name="Mol. Ecol. Resour.">
        <title>The genomes of chicory, endive, great burdock and yacon provide insights into Asteraceae paleo-polyploidization history and plant inulin production.</title>
        <authorList>
            <person name="Fan W."/>
            <person name="Wang S."/>
            <person name="Wang H."/>
            <person name="Wang A."/>
            <person name="Jiang F."/>
            <person name="Liu H."/>
            <person name="Zhao H."/>
            <person name="Xu D."/>
            <person name="Zhang Y."/>
        </authorList>
    </citation>
    <scope>NUCLEOTIDE SEQUENCE [LARGE SCALE GENOMIC DNA]</scope>
    <source>
        <strain evidence="2">cv. Punajuju</strain>
        <tissue evidence="1">Leaves</tissue>
    </source>
</reference>
<evidence type="ECO:0000313" key="1">
    <source>
        <dbReference type="EMBL" id="KAI3788295.1"/>
    </source>
</evidence>
<organism evidence="1 2">
    <name type="scientific">Cichorium intybus</name>
    <name type="common">Chicory</name>
    <dbReference type="NCBI Taxonomy" id="13427"/>
    <lineage>
        <taxon>Eukaryota</taxon>
        <taxon>Viridiplantae</taxon>
        <taxon>Streptophyta</taxon>
        <taxon>Embryophyta</taxon>
        <taxon>Tracheophyta</taxon>
        <taxon>Spermatophyta</taxon>
        <taxon>Magnoliopsida</taxon>
        <taxon>eudicotyledons</taxon>
        <taxon>Gunneridae</taxon>
        <taxon>Pentapetalae</taxon>
        <taxon>asterids</taxon>
        <taxon>campanulids</taxon>
        <taxon>Asterales</taxon>
        <taxon>Asteraceae</taxon>
        <taxon>Cichorioideae</taxon>
        <taxon>Cichorieae</taxon>
        <taxon>Cichoriinae</taxon>
        <taxon>Cichorium</taxon>
    </lineage>
</organism>
<keyword evidence="2" id="KW-1185">Reference proteome</keyword>
<reference evidence="2" key="1">
    <citation type="journal article" date="2022" name="Mol. Ecol. Resour.">
        <title>The genomes of chicory, endive, great burdock and yacon provide insights into Asteraceae palaeo-polyploidization history and plant inulin production.</title>
        <authorList>
            <person name="Fan W."/>
            <person name="Wang S."/>
            <person name="Wang H."/>
            <person name="Wang A."/>
            <person name="Jiang F."/>
            <person name="Liu H."/>
            <person name="Zhao H."/>
            <person name="Xu D."/>
            <person name="Zhang Y."/>
        </authorList>
    </citation>
    <scope>NUCLEOTIDE SEQUENCE [LARGE SCALE GENOMIC DNA]</scope>
    <source>
        <strain evidence="2">cv. Punajuju</strain>
    </source>
</reference>
<protein>
    <submittedName>
        <fullName evidence="1">Uncharacterized protein</fullName>
    </submittedName>
</protein>
<proteinExistence type="predicted"/>
<dbReference type="EMBL" id="CM042009">
    <property type="protein sequence ID" value="KAI3788295.1"/>
    <property type="molecule type" value="Genomic_DNA"/>
</dbReference>
<comment type="caution">
    <text evidence="1">The sequence shown here is derived from an EMBL/GenBank/DDBJ whole genome shotgun (WGS) entry which is preliminary data.</text>
</comment>
<dbReference type="Proteomes" id="UP001055811">
    <property type="component" value="Linkage Group LG01"/>
</dbReference>
<accession>A0ACB9GXR8</accession>
<name>A0ACB9GXR8_CICIN</name>
<gene>
    <name evidence="1" type="ORF">L2E82_01055</name>
</gene>